<feature type="domain" description="ABC transporter" evidence="5">
    <location>
        <begin position="6"/>
        <end position="236"/>
    </location>
</feature>
<dbReference type="FunFam" id="3.40.50.300:FF:000425">
    <property type="entry name" value="Probable ABC transporter, ATP-binding subunit"/>
    <property type="match status" value="1"/>
</dbReference>
<keyword evidence="7" id="KW-1185">Reference proteome</keyword>
<dbReference type="AlphaFoldDB" id="A0A261TXA2"/>
<evidence type="ECO:0000256" key="4">
    <source>
        <dbReference type="ARBA" id="ARBA00022840"/>
    </source>
</evidence>
<gene>
    <name evidence="6" type="ORF">CAL20_17745</name>
</gene>
<keyword evidence="2" id="KW-1003">Cell membrane</keyword>
<dbReference type="SUPFAM" id="SSF52540">
    <property type="entry name" value="P-loop containing nucleoside triphosphate hydrolases"/>
    <property type="match status" value="1"/>
</dbReference>
<dbReference type="GO" id="GO:0005524">
    <property type="term" value="F:ATP binding"/>
    <property type="evidence" value="ECO:0007669"/>
    <property type="project" value="UniProtKB-KW"/>
</dbReference>
<sequence>MNKHSLDIESVSHRYGGFLAVDQVDLSVEPGEVLALLGPSGCGKTTLLRIVAGFVKQTQGKVRVDGRSIDDLQPNRRDIGIVFQNYALFPHMTVAQNVAYGLDARGRRRVDVARRVQECLEAVQLPHMAQRYPRQLSGGQQQRVALARAIATEPRILLLDEPFSALDKNLRLDMQIEIKRLQRQLGLTAILVTHDQEEAMSVADRIAIMNQGRVEQLGTPVDIYDRPDTLFVNSFIGTTNLLEGRVSAMDGAGVCVALDAGGSIVVPSTGDFAADQRVMVSLRPEHLNLYEQDGAGRWPVDVTLSLPLGPSVVHQVMTRNQVAIKISATRRGGVRVPQGAAWCGVRPDALPSIFSSPSNVN</sequence>
<dbReference type="InterPro" id="IPR003593">
    <property type="entry name" value="AAA+_ATPase"/>
</dbReference>
<dbReference type="PANTHER" id="PTHR42781">
    <property type="entry name" value="SPERMIDINE/PUTRESCINE IMPORT ATP-BINDING PROTEIN POTA"/>
    <property type="match status" value="1"/>
</dbReference>
<dbReference type="Gene3D" id="2.40.50.100">
    <property type="match status" value="1"/>
</dbReference>
<dbReference type="PROSITE" id="PS50893">
    <property type="entry name" value="ABC_TRANSPORTER_2"/>
    <property type="match status" value="1"/>
</dbReference>
<dbReference type="RefSeq" id="WP_094838536.1">
    <property type="nucleotide sequence ID" value="NZ_NEVQ01000017.1"/>
</dbReference>
<dbReference type="PROSITE" id="PS00211">
    <property type="entry name" value="ABC_TRANSPORTER_1"/>
    <property type="match status" value="1"/>
</dbReference>
<dbReference type="EMBL" id="NEVQ01000017">
    <property type="protein sequence ID" value="OZI54328.1"/>
    <property type="molecule type" value="Genomic_DNA"/>
</dbReference>
<dbReference type="Proteomes" id="UP000216885">
    <property type="component" value="Unassembled WGS sequence"/>
</dbReference>
<evidence type="ECO:0000256" key="3">
    <source>
        <dbReference type="ARBA" id="ARBA00022741"/>
    </source>
</evidence>
<dbReference type="InterPro" id="IPR017871">
    <property type="entry name" value="ABC_transporter-like_CS"/>
</dbReference>
<dbReference type="SMART" id="SM00382">
    <property type="entry name" value="AAA"/>
    <property type="match status" value="1"/>
</dbReference>
<keyword evidence="2" id="KW-0472">Membrane</keyword>
<dbReference type="GO" id="GO:0016887">
    <property type="term" value="F:ATP hydrolysis activity"/>
    <property type="evidence" value="ECO:0007669"/>
    <property type="project" value="InterPro"/>
</dbReference>
<evidence type="ECO:0000313" key="6">
    <source>
        <dbReference type="EMBL" id="OZI54328.1"/>
    </source>
</evidence>
<dbReference type="InterPro" id="IPR027417">
    <property type="entry name" value="P-loop_NTPase"/>
</dbReference>
<dbReference type="Gene3D" id="3.40.50.300">
    <property type="entry name" value="P-loop containing nucleotide triphosphate hydrolases"/>
    <property type="match status" value="1"/>
</dbReference>
<keyword evidence="3" id="KW-0547">Nucleotide-binding</keyword>
<accession>A0A261TXA2</accession>
<keyword evidence="4 6" id="KW-0067">ATP-binding</keyword>
<name>A0A261TXA2_9BORD</name>
<dbReference type="InterPro" id="IPR003439">
    <property type="entry name" value="ABC_transporter-like_ATP-bd"/>
</dbReference>
<protein>
    <submittedName>
        <fullName evidence="6">Fe3+/spermidine/putrescine ABC transporter ATP-binding protein</fullName>
    </submittedName>
</protein>
<organism evidence="6 7">
    <name type="scientific">Bordetella genomosp. 4</name>
    <dbReference type="NCBI Taxonomy" id="463044"/>
    <lineage>
        <taxon>Bacteria</taxon>
        <taxon>Pseudomonadati</taxon>
        <taxon>Pseudomonadota</taxon>
        <taxon>Betaproteobacteria</taxon>
        <taxon>Burkholderiales</taxon>
        <taxon>Alcaligenaceae</taxon>
        <taxon>Bordetella</taxon>
    </lineage>
</organism>
<dbReference type="InterPro" id="IPR050093">
    <property type="entry name" value="ABC_SmlMolc_Importer"/>
</dbReference>
<evidence type="ECO:0000256" key="2">
    <source>
        <dbReference type="ARBA" id="ARBA00022475"/>
    </source>
</evidence>
<evidence type="ECO:0000313" key="7">
    <source>
        <dbReference type="Proteomes" id="UP000216885"/>
    </source>
</evidence>
<keyword evidence="1" id="KW-0813">Transport</keyword>
<dbReference type="SUPFAM" id="SSF50331">
    <property type="entry name" value="MOP-like"/>
    <property type="match status" value="1"/>
</dbReference>
<dbReference type="Pfam" id="PF00005">
    <property type="entry name" value="ABC_tran"/>
    <property type="match status" value="1"/>
</dbReference>
<dbReference type="GO" id="GO:0015697">
    <property type="term" value="P:quaternary ammonium group transport"/>
    <property type="evidence" value="ECO:0007669"/>
    <property type="project" value="UniProtKB-ARBA"/>
</dbReference>
<dbReference type="PANTHER" id="PTHR42781:SF4">
    <property type="entry name" value="SPERMIDINE_PUTRESCINE IMPORT ATP-BINDING PROTEIN POTA"/>
    <property type="match status" value="1"/>
</dbReference>
<dbReference type="InterPro" id="IPR008995">
    <property type="entry name" value="Mo/tungstate-bd_C_term_dom"/>
</dbReference>
<evidence type="ECO:0000256" key="1">
    <source>
        <dbReference type="ARBA" id="ARBA00022448"/>
    </source>
</evidence>
<evidence type="ECO:0000259" key="5">
    <source>
        <dbReference type="PROSITE" id="PS50893"/>
    </source>
</evidence>
<comment type="caution">
    <text evidence="6">The sequence shown here is derived from an EMBL/GenBank/DDBJ whole genome shotgun (WGS) entry which is preliminary data.</text>
</comment>
<reference evidence="6 7" key="1">
    <citation type="submission" date="2017-05" db="EMBL/GenBank/DDBJ databases">
        <title>Complete and WGS of Bordetella genogroups.</title>
        <authorList>
            <person name="Spilker T."/>
            <person name="LiPuma J."/>
        </authorList>
    </citation>
    <scope>NUCLEOTIDE SEQUENCE [LARGE SCALE GENOMIC DNA]</scope>
    <source>
        <strain evidence="6 7">AU9919</strain>
    </source>
</reference>
<proteinExistence type="predicted"/>